<sequence length="164" mass="17776">MPISTELETPVAATAAAEPEGALEPELDAINAVVYVIESSYNHRDQDNRPASEEALVVDEGWFADHASADARCVQLNARNRAYYDTSMATKERNHNALIRVAEKKNLEAAAIRSAGLPKADVAVPPAFAPETFEKFFSGSNHTTYAPIPIRRSDHDGIARAATV</sequence>
<evidence type="ECO:0000313" key="1">
    <source>
        <dbReference type="EMBL" id="MCI4659632.1"/>
    </source>
</evidence>
<comment type="caution">
    <text evidence="1">The sequence shown here is derived from an EMBL/GenBank/DDBJ whole genome shotgun (WGS) entry which is preliminary data.</text>
</comment>
<evidence type="ECO:0000313" key="2">
    <source>
        <dbReference type="Proteomes" id="UP001165341"/>
    </source>
</evidence>
<name>A0AA41UGW6_9MICO</name>
<dbReference type="Proteomes" id="UP001165341">
    <property type="component" value="Unassembled WGS sequence"/>
</dbReference>
<keyword evidence="2" id="KW-1185">Reference proteome</keyword>
<gene>
    <name evidence="1" type="ORF">MQH31_17650</name>
</gene>
<reference evidence="1" key="1">
    <citation type="submission" date="2022-03" db="EMBL/GenBank/DDBJ databases">
        <title>Cryobacterium sp. nov. strain ZS14-85, isolated from Antarctic soil.</title>
        <authorList>
            <person name="Li J."/>
            <person name="Niu G."/>
        </authorList>
    </citation>
    <scope>NUCLEOTIDE SEQUENCE</scope>
    <source>
        <strain evidence="1">ZS14-85</strain>
    </source>
</reference>
<protein>
    <submittedName>
        <fullName evidence="1">Uncharacterized protein</fullName>
    </submittedName>
</protein>
<organism evidence="1 2">
    <name type="scientific">Cryobacterium zhongshanensis</name>
    <dbReference type="NCBI Taxonomy" id="2928153"/>
    <lineage>
        <taxon>Bacteria</taxon>
        <taxon>Bacillati</taxon>
        <taxon>Actinomycetota</taxon>
        <taxon>Actinomycetes</taxon>
        <taxon>Micrococcales</taxon>
        <taxon>Microbacteriaceae</taxon>
        <taxon>Cryobacterium</taxon>
    </lineage>
</organism>
<dbReference type="AlphaFoldDB" id="A0AA41UGW6"/>
<proteinExistence type="predicted"/>
<dbReference type="RefSeq" id="WP_243013123.1">
    <property type="nucleotide sequence ID" value="NZ_JALGAR010000006.1"/>
</dbReference>
<accession>A0AA41UGW6</accession>
<dbReference type="EMBL" id="JALGAR010000006">
    <property type="protein sequence ID" value="MCI4659632.1"/>
    <property type="molecule type" value="Genomic_DNA"/>
</dbReference>